<comment type="caution">
    <text evidence="1">The sequence shown here is derived from an EMBL/GenBank/DDBJ whole genome shotgun (WGS) entry which is preliminary data.</text>
</comment>
<dbReference type="EMBL" id="CAICTM010000511">
    <property type="protein sequence ID" value="CAB9511972.1"/>
    <property type="molecule type" value="Genomic_DNA"/>
</dbReference>
<evidence type="ECO:0000313" key="1">
    <source>
        <dbReference type="EMBL" id="CAB9511972.1"/>
    </source>
</evidence>
<dbReference type="Gene3D" id="1.25.40.10">
    <property type="entry name" value="Tetratricopeptide repeat domain"/>
    <property type="match status" value="1"/>
</dbReference>
<organism evidence="1 2">
    <name type="scientific">Seminavis robusta</name>
    <dbReference type="NCBI Taxonomy" id="568900"/>
    <lineage>
        <taxon>Eukaryota</taxon>
        <taxon>Sar</taxon>
        <taxon>Stramenopiles</taxon>
        <taxon>Ochrophyta</taxon>
        <taxon>Bacillariophyta</taxon>
        <taxon>Bacillariophyceae</taxon>
        <taxon>Bacillariophycidae</taxon>
        <taxon>Naviculales</taxon>
        <taxon>Naviculaceae</taxon>
        <taxon>Seminavis</taxon>
    </lineage>
</organism>
<sequence length="153" mass="17640">MLSRQDHEKRLEGDKLMKEGNYRGAAKIFRHLLETLDRDGQGNRYALFHALLCLGDFKEAEQLADKHSADGDELPFLYGYVAIKYLKFKLGYLAEKELDTALIKAFQMNQFVPEYLLLLRTSSGLPEMQNPHSYTVSTRSEALHYVHSAKDVW</sequence>
<keyword evidence="2" id="KW-1185">Reference proteome</keyword>
<dbReference type="AlphaFoldDB" id="A0A9N8E017"/>
<dbReference type="Proteomes" id="UP001153069">
    <property type="component" value="Unassembled WGS sequence"/>
</dbReference>
<dbReference type="SUPFAM" id="SSF48452">
    <property type="entry name" value="TPR-like"/>
    <property type="match status" value="1"/>
</dbReference>
<evidence type="ECO:0000313" key="2">
    <source>
        <dbReference type="Proteomes" id="UP001153069"/>
    </source>
</evidence>
<dbReference type="InterPro" id="IPR011990">
    <property type="entry name" value="TPR-like_helical_dom_sf"/>
</dbReference>
<reference evidence="1" key="1">
    <citation type="submission" date="2020-06" db="EMBL/GenBank/DDBJ databases">
        <authorList>
            <consortium name="Plant Systems Biology data submission"/>
        </authorList>
    </citation>
    <scope>NUCLEOTIDE SEQUENCE</scope>
    <source>
        <strain evidence="1">D6</strain>
    </source>
</reference>
<protein>
    <submittedName>
        <fullName evidence="1">Uncharacterized protein</fullName>
    </submittedName>
</protein>
<dbReference type="OrthoDB" id="432970at2759"/>
<proteinExistence type="predicted"/>
<name>A0A9N8E017_9STRA</name>
<gene>
    <name evidence="1" type="ORF">SEMRO_512_G157600.1</name>
</gene>
<accession>A0A9N8E017</accession>